<reference evidence="3" key="2">
    <citation type="submission" date="2023-06" db="EMBL/GenBank/DDBJ databases">
        <authorList>
            <consortium name="Lawrence Berkeley National Laboratory"/>
            <person name="Haridas S."/>
            <person name="Hensen N."/>
            <person name="Bonometti L."/>
            <person name="Westerberg I."/>
            <person name="Brannstrom I.O."/>
            <person name="Guillou S."/>
            <person name="Cros-Aarteil S."/>
            <person name="Calhoun S."/>
            <person name="Kuo A."/>
            <person name="Mondo S."/>
            <person name="Pangilinan J."/>
            <person name="Riley R."/>
            <person name="Labutti K."/>
            <person name="Andreopoulos B."/>
            <person name="Lipzen A."/>
            <person name="Chen C."/>
            <person name="Yanf M."/>
            <person name="Daum C."/>
            <person name="Ng V."/>
            <person name="Clum A."/>
            <person name="Steindorff A."/>
            <person name="Ohm R."/>
            <person name="Martin F."/>
            <person name="Silar P."/>
            <person name="Natvig D."/>
            <person name="Lalanne C."/>
            <person name="Gautier V."/>
            <person name="Ament-Velasquez S.L."/>
            <person name="Kruys A."/>
            <person name="Hutchinson M.I."/>
            <person name="Powell A.J."/>
            <person name="Barry K."/>
            <person name="Miller A.N."/>
            <person name="Grigoriev I.V."/>
            <person name="Debuchy R."/>
            <person name="Gladieux P."/>
            <person name="Thoren M.H."/>
            <person name="Johannesson H."/>
        </authorList>
    </citation>
    <scope>NUCLEOTIDE SEQUENCE</scope>
    <source>
        <strain evidence="3">SMH4131-1</strain>
    </source>
</reference>
<feature type="region of interest" description="Disordered" evidence="2">
    <location>
        <begin position="172"/>
        <end position="266"/>
    </location>
</feature>
<feature type="compositionally biased region" description="Basic and acidic residues" evidence="2">
    <location>
        <begin position="214"/>
        <end position="235"/>
    </location>
</feature>
<dbReference type="InterPro" id="IPR042534">
    <property type="entry name" value="SAP18_sf"/>
</dbReference>
<organism evidence="3 4">
    <name type="scientific">Cercophora scortea</name>
    <dbReference type="NCBI Taxonomy" id="314031"/>
    <lineage>
        <taxon>Eukaryota</taxon>
        <taxon>Fungi</taxon>
        <taxon>Dikarya</taxon>
        <taxon>Ascomycota</taxon>
        <taxon>Pezizomycotina</taxon>
        <taxon>Sordariomycetes</taxon>
        <taxon>Sordariomycetidae</taxon>
        <taxon>Sordariales</taxon>
        <taxon>Lasiosphaeriaceae</taxon>
        <taxon>Cercophora</taxon>
    </lineage>
</organism>
<evidence type="ECO:0000313" key="4">
    <source>
        <dbReference type="Proteomes" id="UP001286456"/>
    </source>
</evidence>
<gene>
    <name evidence="3" type="ORF">B0T19DRAFT_133916</name>
</gene>
<sequence>MATALDLARNEVAPFLLKVFYRTGAFHRVEEFASPDLPVYLPIYTWKNCTLLELTHLIAAATPSVLPYPAIGTRLVFRLVFVDTRGRTDQPPRFVAKDLGSVVIGGGGPGTGIDEDGVDIGGGDGDDGDKTLHDAKFVVGDYVSCAILPPNELTGEVAAPGAARVGRGVSNARDVRPASPVARREQPGSTWYGTNGRGDGGRARVGDGLAHGYGGRDMRDGGRDGGRYSDRDRRGGRGVGGFFPDGEWRRGEKVPEHPMGPSRGPR</sequence>
<dbReference type="PANTHER" id="PTHR13082">
    <property type="entry name" value="SAP18"/>
    <property type="match status" value="1"/>
</dbReference>
<dbReference type="InterPro" id="IPR010516">
    <property type="entry name" value="SAP18"/>
</dbReference>
<proteinExistence type="inferred from homology"/>
<dbReference type="Gene3D" id="3.10.20.550">
    <property type="entry name" value="ASAP complex, SAP18 subunit"/>
    <property type="match status" value="1"/>
</dbReference>
<dbReference type="AlphaFoldDB" id="A0AAE0MIH0"/>
<dbReference type="Proteomes" id="UP001286456">
    <property type="component" value="Unassembled WGS sequence"/>
</dbReference>
<dbReference type="Pfam" id="PF06487">
    <property type="entry name" value="SAP18"/>
    <property type="match status" value="1"/>
</dbReference>
<dbReference type="GO" id="GO:0005634">
    <property type="term" value="C:nucleus"/>
    <property type="evidence" value="ECO:0007669"/>
    <property type="project" value="TreeGrafter"/>
</dbReference>
<feature type="compositionally biased region" description="Basic and acidic residues" evidence="2">
    <location>
        <begin position="246"/>
        <end position="256"/>
    </location>
</feature>
<accession>A0AAE0MIH0</accession>
<evidence type="ECO:0000256" key="1">
    <source>
        <dbReference type="ARBA" id="ARBA00009143"/>
    </source>
</evidence>
<dbReference type="EMBL" id="JAUEPO010000002">
    <property type="protein sequence ID" value="KAK3333692.1"/>
    <property type="molecule type" value="Genomic_DNA"/>
</dbReference>
<dbReference type="PANTHER" id="PTHR13082:SF0">
    <property type="entry name" value="HISTONE DEACETYLASE COMPLEX SUBUNIT SAP18"/>
    <property type="match status" value="1"/>
</dbReference>
<comment type="caution">
    <text evidence="3">The sequence shown here is derived from an EMBL/GenBank/DDBJ whole genome shotgun (WGS) entry which is preliminary data.</text>
</comment>
<reference evidence="3" key="1">
    <citation type="journal article" date="2023" name="Mol. Phylogenet. Evol.">
        <title>Genome-scale phylogeny and comparative genomics of the fungal order Sordariales.</title>
        <authorList>
            <person name="Hensen N."/>
            <person name="Bonometti L."/>
            <person name="Westerberg I."/>
            <person name="Brannstrom I.O."/>
            <person name="Guillou S."/>
            <person name="Cros-Aarteil S."/>
            <person name="Calhoun S."/>
            <person name="Haridas S."/>
            <person name="Kuo A."/>
            <person name="Mondo S."/>
            <person name="Pangilinan J."/>
            <person name="Riley R."/>
            <person name="LaButti K."/>
            <person name="Andreopoulos B."/>
            <person name="Lipzen A."/>
            <person name="Chen C."/>
            <person name="Yan M."/>
            <person name="Daum C."/>
            <person name="Ng V."/>
            <person name="Clum A."/>
            <person name="Steindorff A."/>
            <person name="Ohm R.A."/>
            <person name="Martin F."/>
            <person name="Silar P."/>
            <person name="Natvig D.O."/>
            <person name="Lalanne C."/>
            <person name="Gautier V."/>
            <person name="Ament-Velasquez S.L."/>
            <person name="Kruys A."/>
            <person name="Hutchinson M.I."/>
            <person name="Powell A.J."/>
            <person name="Barry K."/>
            <person name="Miller A.N."/>
            <person name="Grigoriev I.V."/>
            <person name="Debuchy R."/>
            <person name="Gladieux P."/>
            <person name="Hiltunen Thoren M."/>
            <person name="Johannesson H."/>
        </authorList>
    </citation>
    <scope>NUCLEOTIDE SEQUENCE</scope>
    <source>
        <strain evidence="3">SMH4131-1</strain>
    </source>
</reference>
<name>A0AAE0MIH0_9PEZI</name>
<comment type="similarity">
    <text evidence="1">Belongs to the SAP18 family.</text>
</comment>
<protein>
    <submittedName>
        <fullName evidence="3">Sin3 associated polypeptide p18-domain-containing protein</fullName>
    </submittedName>
</protein>
<evidence type="ECO:0000313" key="3">
    <source>
        <dbReference type="EMBL" id="KAK3333692.1"/>
    </source>
</evidence>
<evidence type="ECO:0000256" key="2">
    <source>
        <dbReference type="SAM" id="MobiDB-lite"/>
    </source>
</evidence>
<keyword evidence="4" id="KW-1185">Reference proteome</keyword>